<keyword evidence="3" id="KW-0479">Metal-binding</keyword>
<evidence type="ECO:0000256" key="4">
    <source>
        <dbReference type="ARBA" id="ARBA00022801"/>
    </source>
</evidence>
<reference evidence="9" key="1">
    <citation type="submission" date="2011-02" db="EMBL/GenBank/DDBJ databases">
        <title>The Genome Sequence of Capsaspora owczarzaki ATCC 30864.</title>
        <authorList>
            <person name="Russ C."/>
            <person name="Cuomo C."/>
            <person name="Burger G."/>
            <person name="Gray M.W."/>
            <person name="Holland P.W.H."/>
            <person name="King N."/>
            <person name="Lang F.B.F."/>
            <person name="Roger A.J."/>
            <person name="Ruiz-Trillo I."/>
            <person name="Young S.K."/>
            <person name="Zeng Q."/>
            <person name="Gargeya S."/>
            <person name="Alvarado L."/>
            <person name="Berlin A."/>
            <person name="Chapman S.B."/>
            <person name="Chen Z."/>
            <person name="Freedman E."/>
            <person name="Gellesch M."/>
            <person name="Goldberg J."/>
            <person name="Griggs A."/>
            <person name="Gujja S."/>
            <person name="Heilman E."/>
            <person name="Heiman D."/>
            <person name="Howarth C."/>
            <person name="Mehta T."/>
            <person name="Neiman D."/>
            <person name="Pearson M."/>
            <person name="Roberts A."/>
            <person name="Saif S."/>
            <person name="Shea T."/>
            <person name="Shenoy N."/>
            <person name="Sisk P."/>
            <person name="Stolte C."/>
            <person name="Sykes S."/>
            <person name="White J."/>
            <person name="Yandava C."/>
            <person name="Haas B."/>
            <person name="Nusbaum C."/>
            <person name="Birren B."/>
        </authorList>
    </citation>
    <scope>NUCLEOTIDE SEQUENCE</scope>
    <source>
        <strain evidence="9">ATCC 30864</strain>
    </source>
</reference>
<evidence type="ECO:0000313" key="8">
    <source>
        <dbReference type="EMBL" id="KJE96727.1"/>
    </source>
</evidence>
<evidence type="ECO:0000256" key="2">
    <source>
        <dbReference type="ARBA" id="ARBA00022670"/>
    </source>
</evidence>
<dbReference type="eggNOG" id="ENOG502QVTZ">
    <property type="taxonomic scope" value="Eukaryota"/>
</dbReference>
<dbReference type="EMBL" id="KE346372">
    <property type="protein sequence ID" value="KJE96727.1"/>
    <property type="molecule type" value="Genomic_DNA"/>
</dbReference>
<keyword evidence="9" id="KW-1185">Reference proteome</keyword>
<protein>
    <submittedName>
        <fullName evidence="8">Uncharacterized protein</fullName>
    </submittedName>
</protein>
<dbReference type="CDD" id="cd11375">
    <property type="entry name" value="Peptidase_M54"/>
    <property type="match status" value="1"/>
</dbReference>
<evidence type="ECO:0000256" key="1">
    <source>
        <dbReference type="ARBA" id="ARBA00001947"/>
    </source>
</evidence>
<dbReference type="PANTHER" id="PTHR15910">
    <property type="entry name" value="ARCHAEMETZINCIN"/>
    <property type="match status" value="1"/>
</dbReference>
<dbReference type="SUPFAM" id="SSF55486">
    <property type="entry name" value="Metalloproteases ('zincins'), catalytic domain"/>
    <property type="match status" value="1"/>
</dbReference>
<dbReference type="Gene3D" id="3.40.390.10">
    <property type="entry name" value="Collagenase (Catalytic Domain)"/>
    <property type="match status" value="1"/>
</dbReference>
<evidence type="ECO:0000256" key="6">
    <source>
        <dbReference type="ARBA" id="ARBA00023049"/>
    </source>
</evidence>
<evidence type="ECO:0000313" key="9">
    <source>
        <dbReference type="Proteomes" id="UP000008743"/>
    </source>
</evidence>
<keyword evidence="4" id="KW-0378">Hydrolase</keyword>
<evidence type="ECO:0000256" key="7">
    <source>
        <dbReference type="SAM" id="MobiDB-lite"/>
    </source>
</evidence>
<feature type="region of interest" description="Disordered" evidence="7">
    <location>
        <begin position="150"/>
        <end position="170"/>
    </location>
</feature>
<keyword evidence="6" id="KW-0482">Metalloprotease</keyword>
<dbReference type="GO" id="GO:0006508">
    <property type="term" value="P:proteolysis"/>
    <property type="evidence" value="ECO:0007669"/>
    <property type="project" value="UniProtKB-KW"/>
</dbReference>
<dbReference type="GO" id="GO:0008237">
    <property type="term" value="F:metallopeptidase activity"/>
    <property type="evidence" value="ECO:0007669"/>
    <property type="project" value="UniProtKB-KW"/>
</dbReference>
<feature type="region of interest" description="Disordered" evidence="7">
    <location>
        <begin position="74"/>
        <end position="94"/>
    </location>
</feature>
<dbReference type="AlphaFoldDB" id="A0A0D2VYD2"/>
<sequence>MPKVKRERFVCAPDDEVAQAMGFASHAKVPLHALWRPFGRTGAQANVSKTASNVTGNANCFPRLTDADLKPGFDLYEDPEHPPQTLKEFKTDSDRRDVGPKANTIYVVGVGEAESSVPVAAIAQYVEAFYHGIKVTVLPMLPLRSWNDVEDEPKRKATTKGKGKSGSLSPLGVEVSGSLVRVRARASPDGVGVRQVNLNDMIDGLLARMETLKNAYAILGVTSEDLFEGNDDLFTMGRSYGGSGVALISLARDNPALDDVAGDPAAREWSFAGPVSNTPSATSSPASNTNSIWLYRACCTAVHELGHCLGMDHCIYFHCFMQGSASLLEARSQPPYPCPLELVKMSAALKWAPEHLRQREEALRAVLASLSFSRAPGAISHLAWLTARRQEQEAKEKEVVELV</sequence>
<dbReference type="RefSeq" id="XP_004343726.1">
    <property type="nucleotide sequence ID" value="XM_004343676.2"/>
</dbReference>
<dbReference type="InParanoid" id="A0A0D2VYD2"/>
<dbReference type="PhylomeDB" id="A0A0D2VYD2"/>
<dbReference type="GO" id="GO:0046872">
    <property type="term" value="F:metal ion binding"/>
    <property type="evidence" value="ECO:0007669"/>
    <property type="project" value="UniProtKB-KW"/>
</dbReference>
<dbReference type="PANTHER" id="PTHR15910:SF1">
    <property type="entry name" value="ARCHAEMETZINCIN-2"/>
    <property type="match status" value="1"/>
</dbReference>
<dbReference type="InterPro" id="IPR012962">
    <property type="entry name" value="Pept_M54_archaemetzincn"/>
</dbReference>
<comment type="cofactor">
    <cofactor evidence="1">
        <name>Zn(2+)</name>
        <dbReference type="ChEBI" id="CHEBI:29105"/>
    </cofactor>
</comment>
<accession>A0A0D2VYD2</accession>
<dbReference type="OMA" id="CFGIDHC"/>
<keyword evidence="5" id="KW-0862">Zinc</keyword>
<dbReference type="OrthoDB" id="2365600at2759"/>
<evidence type="ECO:0000256" key="5">
    <source>
        <dbReference type="ARBA" id="ARBA00022833"/>
    </source>
</evidence>
<gene>
    <name evidence="8" type="ORF">CAOG_007002</name>
</gene>
<dbReference type="InterPro" id="IPR024079">
    <property type="entry name" value="MetalloPept_cat_dom_sf"/>
</dbReference>
<evidence type="ECO:0000256" key="3">
    <source>
        <dbReference type="ARBA" id="ARBA00022723"/>
    </source>
</evidence>
<dbReference type="Proteomes" id="UP000008743">
    <property type="component" value="Unassembled WGS sequence"/>
</dbReference>
<organism evidence="8 9">
    <name type="scientific">Capsaspora owczarzaki (strain ATCC 30864)</name>
    <dbReference type="NCBI Taxonomy" id="595528"/>
    <lineage>
        <taxon>Eukaryota</taxon>
        <taxon>Filasterea</taxon>
        <taxon>Capsaspora</taxon>
    </lineage>
</organism>
<name>A0A0D2VYD2_CAPO3</name>
<keyword evidence="2" id="KW-0645">Protease</keyword>
<proteinExistence type="predicted"/>